<organism evidence="13">
    <name type="scientific">Nothobranchius kadleci</name>
    <name type="common">African annual killifish</name>
    <dbReference type="NCBI Taxonomy" id="1051664"/>
    <lineage>
        <taxon>Eukaryota</taxon>
        <taxon>Metazoa</taxon>
        <taxon>Chordata</taxon>
        <taxon>Craniata</taxon>
        <taxon>Vertebrata</taxon>
        <taxon>Euteleostomi</taxon>
        <taxon>Actinopterygii</taxon>
        <taxon>Neopterygii</taxon>
        <taxon>Teleostei</taxon>
        <taxon>Neoteleostei</taxon>
        <taxon>Acanthomorphata</taxon>
        <taxon>Ovalentaria</taxon>
        <taxon>Atherinomorphae</taxon>
        <taxon>Cyprinodontiformes</taxon>
        <taxon>Nothobranchiidae</taxon>
        <taxon>Nothobranchius</taxon>
    </lineage>
</organism>
<evidence type="ECO:0000256" key="9">
    <source>
        <dbReference type="ARBA" id="ARBA00023136"/>
    </source>
</evidence>
<keyword evidence="3 11" id="KW-0813">Transport</keyword>
<sequence>METICDCRERRRRKVLPGSGGCFASDRSVPPSVRVLRSVIDTLAFTPDLCNHTSSPMASRRPDTFDGFGYRARDDPLYGAGYSVRSSGGPSDPQLHHWVTTPPDIPGSRNLHPGERTPLEDELPAGHGGPGGGWEGPGSAVPSADQLNRFAGFGIGLVSLFTENVLAHPCIVFRRQCQVNYHARCYHLTPFSIVSVMSAITKAQGVKALWKGMGGTFIVHGITLGAEGIISEVTSLPRELPHIWGWKQLAGHLLLKGLTAVVALPFYCSSLIETVQSEIVRDESSSGLLDCLREGLARLLGVGAPHSHRLLPLSRLLFPAALHAVLRYTISTSIQRAMMWLHQRTKSQQLDPPDPLDAYFPELAAGWAGSLVADVVLFPLETALHRLSLQGTRTIIDATDGILATGGGNSPMVLPVNTQYDGLSDCLSAIRRKEGGAGFYRGFGALVMQYALHGVLLAAARSLLRVLLVEAKAG</sequence>
<dbReference type="Gene3D" id="1.50.40.10">
    <property type="entry name" value="Mitochondrial carrier domain"/>
    <property type="match status" value="2"/>
</dbReference>
<feature type="region of interest" description="Disordered" evidence="12">
    <location>
        <begin position="83"/>
        <end position="138"/>
    </location>
</feature>
<name>A0A1A8D2N9_NOTKA</name>
<comment type="similarity">
    <text evidence="2 11">Belongs to the mitochondrial carrier (TC 2.A.29) family.</text>
</comment>
<dbReference type="EMBL" id="HADZ01021459">
    <property type="protein sequence ID" value="SBP85400.1"/>
    <property type="molecule type" value="Transcribed_RNA"/>
</dbReference>
<evidence type="ECO:0000313" key="13">
    <source>
        <dbReference type="EMBL" id="SBP85400.1"/>
    </source>
</evidence>
<evidence type="ECO:0000256" key="8">
    <source>
        <dbReference type="ARBA" id="ARBA00023128"/>
    </source>
</evidence>
<evidence type="ECO:0000256" key="6">
    <source>
        <dbReference type="ARBA" id="ARBA00022787"/>
    </source>
</evidence>
<comment type="subcellular location">
    <subcellularLocation>
        <location evidence="1">Mitochondrion outer membrane</location>
        <topology evidence="1">Multi-pass membrane protein</topology>
    </subcellularLocation>
</comment>
<keyword evidence="8" id="KW-0496">Mitochondrion</keyword>
<evidence type="ECO:0000256" key="1">
    <source>
        <dbReference type="ARBA" id="ARBA00004374"/>
    </source>
</evidence>
<evidence type="ECO:0000256" key="10">
    <source>
        <dbReference type="PROSITE-ProRule" id="PRU00282"/>
    </source>
</evidence>
<evidence type="ECO:0000256" key="5">
    <source>
        <dbReference type="ARBA" id="ARBA00022737"/>
    </source>
</evidence>
<dbReference type="InterPro" id="IPR023395">
    <property type="entry name" value="MCP_dom_sf"/>
</dbReference>
<evidence type="ECO:0000256" key="12">
    <source>
        <dbReference type="SAM" id="MobiDB-lite"/>
    </source>
</evidence>
<keyword evidence="6" id="KW-1000">Mitochondrion outer membrane</keyword>
<reference evidence="13" key="2">
    <citation type="submission" date="2016-06" db="EMBL/GenBank/DDBJ databases">
        <title>The genome of a short-lived fish provides insights into sex chromosome evolution and the genetic control of aging.</title>
        <authorList>
            <person name="Reichwald K."/>
            <person name="Felder M."/>
            <person name="Petzold A."/>
            <person name="Koch P."/>
            <person name="Groth M."/>
            <person name="Platzer M."/>
        </authorList>
    </citation>
    <scope>NUCLEOTIDE SEQUENCE</scope>
    <source>
        <tissue evidence="13">Brain</tissue>
    </source>
</reference>
<dbReference type="GO" id="GO:0090149">
    <property type="term" value="P:mitochondrial membrane fission"/>
    <property type="evidence" value="ECO:0007669"/>
    <property type="project" value="InterPro"/>
</dbReference>
<gene>
    <name evidence="13" type="primary">SLC25A46</name>
</gene>
<dbReference type="GO" id="GO:0005741">
    <property type="term" value="C:mitochondrial outer membrane"/>
    <property type="evidence" value="ECO:0007669"/>
    <property type="project" value="UniProtKB-SubCell"/>
</dbReference>
<dbReference type="Pfam" id="PF00153">
    <property type="entry name" value="Mito_carr"/>
    <property type="match status" value="2"/>
</dbReference>
<dbReference type="PANTHER" id="PTHR21252">
    <property type="entry name" value="TB1 PROTEIN-RELATED"/>
    <property type="match status" value="1"/>
</dbReference>
<evidence type="ECO:0000256" key="2">
    <source>
        <dbReference type="ARBA" id="ARBA00006375"/>
    </source>
</evidence>
<keyword evidence="5" id="KW-0677">Repeat</keyword>
<evidence type="ECO:0000256" key="11">
    <source>
        <dbReference type="RuleBase" id="RU000488"/>
    </source>
</evidence>
<evidence type="ECO:0000256" key="3">
    <source>
        <dbReference type="ARBA" id="ARBA00022448"/>
    </source>
</evidence>
<dbReference type="SUPFAM" id="SSF103506">
    <property type="entry name" value="Mitochondrial carrier"/>
    <property type="match status" value="1"/>
</dbReference>
<protein>
    <submittedName>
        <fullName evidence="13">Solute carrier family 25, member 46</fullName>
    </submittedName>
</protein>
<keyword evidence="7" id="KW-1133">Transmembrane helix</keyword>
<feature type="compositionally biased region" description="Gly residues" evidence="12">
    <location>
        <begin position="126"/>
        <end position="136"/>
    </location>
</feature>
<dbReference type="PANTHER" id="PTHR21252:SF2">
    <property type="entry name" value="MITOCHONDRIAL OUTER MEMBRANE PROTEIN SLC25A46"/>
    <property type="match status" value="1"/>
</dbReference>
<evidence type="ECO:0000256" key="4">
    <source>
        <dbReference type="ARBA" id="ARBA00022692"/>
    </source>
</evidence>
<dbReference type="AlphaFoldDB" id="A0A1A8D2N9"/>
<accession>A0A1A8D2N9</accession>
<evidence type="ECO:0000256" key="7">
    <source>
        <dbReference type="ARBA" id="ARBA00022989"/>
    </source>
</evidence>
<proteinExistence type="inferred from homology"/>
<dbReference type="InterPro" id="IPR039158">
    <property type="entry name" value="SLC25A46"/>
</dbReference>
<keyword evidence="4 10" id="KW-0812">Transmembrane</keyword>
<reference evidence="13" key="1">
    <citation type="submission" date="2016-05" db="EMBL/GenBank/DDBJ databases">
        <authorList>
            <person name="Lavstsen T."/>
            <person name="Jespersen J.S."/>
        </authorList>
    </citation>
    <scope>NUCLEOTIDE SEQUENCE</scope>
    <source>
        <tissue evidence="13">Brain</tissue>
    </source>
</reference>
<dbReference type="InterPro" id="IPR018108">
    <property type="entry name" value="MCP_transmembrane"/>
</dbReference>
<feature type="repeat" description="Solcar" evidence="10">
    <location>
        <begin position="357"/>
        <end position="467"/>
    </location>
</feature>
<dbReference type="GO" id="GO:0061564">
    <property type="term" value="P:axon development"/>
    <property type="evidence" value="ECO:0007669"/>
    <property type="project" value="TreeGrafter"/>
</dbReference>
<keyword evidence="9 10" id="KW-0472">Membrane</keyword>
<dbReference type="PROSITE" id="PS50920">
    <property type="entry name" value="SOLCAR"/>
    <property type="match status" value="1"/>
</dbReference>